<dbReference type="AlphaFoldDB" id="A0A1Z5T8I0"/>
<dbReference type="VEuPathDB" id="FungiDB:BTJ68_07587"/>
<feature type="region of interest" description="Disordered" evidence="1">
    <location>
        <begin position="1"/>
        <end position="56"/>
    </location>
</feature>
<feature type="region of interest" description="Disordered" evidence="1">
    <location>
        <begin position="74"/>
        <end position="94"/>
    </location>
</feature>
<dbReference type="PANTHER" id="PTHR42032:SF1">
    <property type="entry name" value="YALI0E30679P"/>
    <property type="match status" value="1"/>
</dbReference>
<keyword evidence="3" id="KW-1185">Reference proteome</keyword>
<sequence>MAEAKYGAPPRPPTTTTGSSSNNIPQVAGVRYRLSQRKSSSQNLSPSPHPPELPRRRSSILSYSSIEDATQSFADNILDPKTGRRRNDEESEVTHWHSTPLAFAILPGLAGLLFKNGSAFVTDALLLGLAAIFMNWSIRLPWDWYYSAQSVREELEPVTQNGTIPEEGQGSENAVDTGSSGAEGESQARPSSARPKLDRAQTKDLAKRVDASADLRKQELLALLATFVFPALSAYLLHVIRAQLSRPSTGLVSDYNLSIFFLAAEIKPCRQLARLVANRTLYLQRTVTGLEDPFASTLQDKSTIADLTNRITDLEAKMSEHNILPQTISLAQKTDVHELSAELRKRYEPRIDGLERAVRRCEKRTVALTMATEARLQQLETRLQDALSLAAVAAQHNERSSPLRSLWETTVAILIWPFKTAWTICVWPILKVEELYEKGKVLILGPMPSARVARRRRSEKDFGTDDGLKGRTRSNGRKPSR</sequence>
<protein>
    <submittedName>
        <fullName evidence="2">Uncharacterized protein</fullName>
    </submittedName>
</protein>
<feature type="compositionally biased region" description="Basic and acidic residues" evidence="1">
    <location>
        <begin position="81"/>
        <end position="94"/>
    </location>
</feature>
<feature type="region of interest" description="Disordered" evidence="1">
    <location>
        <begin position="453"/>
        <end position="481"/>
    </location>
</feature>
<feature type="compositionally biased region" description="Basic and acidic residues" evidence="1">
    <location>
        <begin position="458"/>
        <end position="469"/>
    </location>
</feature>
<accession>A0A1Z5T8I0</accession>
<dbReference type="InParanoid" id="A0A1Z5T8I0"/>
<feature type="compositionally biased region" description="Polar residues" evidence="1">
    <location>
        <begin position="170"/>
        <end position="180"/>
    </location>
</feature>
<dbReference type="Proteomes" id="UP000194280">
    <property type="component" value="Unassembled WGS sequence"/>
</dbReference>
<reference evidence="2 3" key="1">
    <citation type="submission" date="2017-01" db="EMBL/GenBank/DDBJ databases">
        <title>The recent genome duplication of the halophilic yeast Hortaea werneckii: insights from long-read sequencing.</title>
        <authorList>
            <person name="Sinha S."/>
            <person name="Flibotte S."/>
            <person name="Neira M."/>
            <person name="Lenassi M."/>
            <person name="Gostincar C."/>
            <person name="Stajich J.E."/>
            <person name="Nislow C.E."/>
        </authorList>
    </citation>
    <scope>NUCLEOTIDE SEQUENCE [LARGE SCALE GENOMIC DNA]</scope>
    <source>
        <strain evidence="2 3">EXF-2000</strain>
    </source>
</reference>
<evidence type="ECO:0000313" key="2">
    <source>
        <dbReference type="EMBL" id="OTA32332.1"/>
    </source>
</evidence>
<gene>
    <name evidence="2" type="ORF">BTJ68_07587</name>
</gene>
<feature type="region of interest" description="Disordered" evidence="1">
    <location>
        <begin position="161"/>
        <end position="202"/>
    </location>
</feature>
<name>A0A1Z5T8I0_HORWE</name>
<feature type="compositionally biased region" description="Basic residues" evidence="1">
    <location>
        <begin position="470"/>
        <end position="481"/>
    </location>
</feature>
<feature type="compositionally biased region" description="Polar residues" evidence="1">
    <location>
        <begin position="37"/>
        <end position="46"/>
    </location>
</feature>
<comment type="caution">
    <text evidence="2">The sequence shown here is derived from an EMBL/GenBank/DDBJ whole genome shotgun (WGS) entry which is preliminary data.</text>
</comment>
<dbReference type="STRING" id="1157616.A0A1Z5T8I0"/>
<proteinExistence type="predicted"/>
<dbReference type="EMBL" id="MUNK01000096">
    <property type="protein sequence ID" value="OTA32332.1"/>
    <property type="molecule type" value="Genomic_DNA"/>
</dbReference>
<organism evidence="2 3">
    <name type="scientific">Hortaea werneckii EXF-2000</name>
    <dbReference type="NCBI Taxonomy" id="1157616"/>
    <lineage>
        <taxon>Eukaryota</taxon>
        <taxon>Fungi</taxon>
        <taxon>Dikarya</taxon>
        <taxon>Ascomycota</taxon>
        <taxon>Pezizomycotina</taxon>
        <taxon>Dothideomycetes</taxon>
        <taxon>Dothideomycetidae</taxon>
        <taxon>Mycosphaerellales</taxon>
        <taxon>Teratosphaeriaceae</taxon>
        <taxon>Hortaea</taxon>
    </lineage>
</organism>
<evidence type="ECO:0000256" key="1">
    <source>
        <dbReference type="SAM" id="MobiDB-lite"/>
    </source>
</evidence>
<dbReference type="OrthoDB" id="5422510at2759"/>
<dbReference type="PANTHER" id="PTHR42032">
    <property type="entry name" value="YALI0E30679P"/>
    <property type="match status" value="1"/>
</dbReference>
<evidence type="ECO:0000313" key="3">
    <source>
        <dbReference type="Proteomes" id="UP000194280"/>
    </source>
</evidence>